<protein>
    <recommendedName>
        <fullName evidence="2">DUF5641 domain-containing protein</fullName>
    </recommendedName>
</protein>
<dbReference type="EMBL" id="BMAW01125552">
    <property type="protein sequence ID" value="GFU12865.1"/>
    <property type="molecule type" value="Genomic_DNA"/>
</dbReference>
<comment type="caution">
    <text evidence="3">The sequence shown here is derived from an EMBL/GenBank/DDBJ whole genome shotgun (WGS) entry which is preliminary data.</text>
</comment>
<dbReference type="AlphaFoldDB" id="A0A8X6Q8V1"/>
<dbReference type="InterPro" id="IPR040676">
    <property type="entry name" value="DUF5641"/>
</dbReference>
<evidence type="ECO:0000313" key="4">
    <source>
        <dbReference type="Proteomes" id="UP000887013"/>
    </source>
</evidence>
<dbReference type="Proteomes" id="UP000887013">
    <property type="component" value="Unassembled WGS sequence"/>
</dbReference>
<dbReference type="OrthoDB" id="6436576at2759"/>
<evidence type="ECO:0000259" key="2">
    <source>
        <dbReference type="Pfam" id="PF18701"/>
    </source>
</evidence>
<name>A0A8X6Q8V1_NEPPI</name>
<accession>A0A8X6Q8V1</accession>
<reference evidence="3" key="1">
    <citation type="submission" date="2020-08" db="EMBL/GenBank/DDBJ databases">
        <title>Multicomponent nature underlies the extraordinary mechanical properties of spider dragline silk.</title>
        <authorList>
            <person name="Kono N."/>
            <person name="Nakamura H."/>
            <person name="Mori M."/>
            <person name="Yoshida Y."/>
            <person name="Ohtoshi R."/>
            <person name="Malay A.D."/>
            <person name="Moran D.A.P."/>
            <person name="Tomita M."/>
            <person name="Numata K."/>
            <person name="Arakawa K."/>
        </authorList>
    </citation>
    <scope>NUCLEOTIDE SEQUENCE</scope>
</reference>
<proteinExistence type="predicted"/>
<organism evidence="3 4">
    <name type="scientific">Nephila pilipes</name>
    <name type="common">Giant wood spider</name>
    <name type="synonym">Nephila maculata</name>
    <dbReference type="NCBI Taxonomy" id="299642"/>
    <lineage>
        <taxon>Eukaryota</taxon>
        <taxon>Metazoa</taxon>
        <taxon>Ecdysozoa</taxon>
        <taxon>Arthropoda</taxon>
        <taxon>Chelicerata</taxon>
        <taxon>Arachnida</taxon>
        <taxon>Araneae</taxon>
        <taxon>Araneomorphae</taxon>
        <taxon>Entelegynae</taxon>
        <taxon>Araneoidea</taxon>
        <taxon>Nephilidae</taxon>
        <taxon>Nephila</taxon>
    </lineage>
</organism>
<feature type="domain" description="DUF5641" evidence="2">
    <location>
        <begin position="72"/>
        <end position="160"/>
    </location>
</feature>
<keyword evidence="4" id="KW-1185">Reference proteome</keyword>
<feature type="region of interest" description="Disordered" evidence="1">
    <location>
        <begin position="170"/>
        <end position="206"/>
    </location>
</feature>
<dbReference type="Pfam" id="PF18701">
    <property type="entry name" value="DUF5641"/>
    <property type="match status" value="1"/>
</dbReference>
<evidence type="ECO:0000313" key="3">
    <source>
        <dbReference type="EMBL" id="GFU12865.1"/>
    </source>
</evidence>
<evidence type="ECO:0000256" key="1">
    <source>
        <dbReference type="SAM" id="MobiDB-lite"/>
    </source>
</evidence>
<sequence>MVQKESFFSEKYARLKTLETIRDEEGMIRMKTKIMNRKDIEDFYPVVLPAQHEGSAKDIDNVELRVLNRRLRYRETLHKDLRNRFRSEYLGVLVQKSKRRVSNTIKIGHIVLIGSDNRKRIDWSLQVIAELIPGKDKQARLVKAKTSHSTLFGPIQKIYSLEVDSSKDISNPYKDLEEQQRGANVPNPGDSRNKSKEKLSLSSSEG</sequence>
<gene>
    <name evidence="3" type="primary">AVEN_259688_1</name>
    <name evidence="3" type="ORF">NPIL_54901</name>
</gene>